<reference evidence="4 5" key="1">
    <citation type="submission" date="2015-01" db="EMBL/GenBank/DDBJ databases">
        <title>The Genome Sequence of Fonsecaea pedrosoi CBS 271.37.</title>
        <authorList>
            <consortium name="The Broad Institute Genomics Platform"/>
            <person name="Cuomo C."/>
            <person name="de Hoog S."/>
            <person name="Gorbushina A."/>
            <person name="Stielow B."/>
            <person name="Teixiera M."/>
            <person name="Abouelleil A."/>
            <person name="Chapman S.B."/>
            <person name="Priest M."/>
            <person name="Young S.K."/>
            <person name="Wortman J."/>
            <person name="Nusbaum C."/>
            <person name="Birren B."/>
        </authorList>
    </citation>
    <scope>NUCLEOTIDE SEQUENCE [LARGE SCALE GENOMIC DNA]</scope>
    <source>
        <strain evidence="4 5">CBS 271.37</strain>
    </source>
</reference>
<dbReference type="GO" id="GO:0046872">
    <property type="term" value="F:metal ion binding"/>
    <property type="evidence" value="ECO:0007669"/>
    <property type="project" value="InterPro"/>
</dbReference>
<dbReference type="Proteomes" id="UP000053029">
    <property type="component" value="Unassembled WGS sequence"/>
</dbReference>
<evidence type="ECO:0000259" key="2">
    <source>
        <dbReference type="Pfam" id="PF00465"/>
    </source>
</evidence>
<dbReference type="InterPro" id="IPR056798">
    <property type="entry name" value="ADH_Fe_C"/>
</dbReference>
<feature type="domain" description="Fe-containing alcohol dehydrogenase-like C-terminal" evidence="3">
    <location>
        <begin position="186"/>
        <end position="388"/>
    </location>
</feature>
<name>A0A0D2DQ72_9EURO</name>
<dbReference type="Pfam" id="PF25137">
    <property type="entry name" value="ADH_Fe_C"/>
    <property type="match status" value="1"/>
</dbReference>
<dbReference type="GO" id="GO:0005739">
    <property type="term" value="C:mitochondrion"/>
    <property type="evidence" value="ECO:0007669"/>
    <property type="project" value="TreeGrafter"/>
</dbReference>
<dbReference type="RefSeq" id="XP_013283729.1">
    <property type="nucleotide sequence ID" value="XM_013428275.1"/>
</dbReference>
<evidence type="ECO:0000256" key="1">
    <source>
        <dbReference type="ARBA" id="ARBA00023002"/>
    </source>
</evidence>
<protein>
    <recommendedName>
        <fullName evidence="6">Alcohol dehydrogenase iron-type/glycerol dehydrogenase GldA domain-containing protein</fullName>
    </recommendedName>
</protein>
<proteinExistence type="predicted"/>
<dbReference type="OrthoDB" id="339764at2759"/>
<accession>A0A0D2DQ72</accession>
<dbReference type="Pfam" id="PF00465">
    <property type="entry name" value="Fe-ADH"/>
    <property type="match status" value="1"/>
</dbReference>
<dbReference type="SUPFAM" id="SSF56796">
    <property type="entry name" value="Dehydroquinate synthase-like"/>
    <property type="match status" value="1"/>
</dbReference>
<dbReference type="PROSITE" id="PS00060">
    <property type="entry name" value="ADH_IRON_2"/>
    <property type="match status" value="1"/>
</dbReference>
<evidence type="ECO:0000313" key="4">
    <source>
        <dbReference type="EMBL" id="KIW79921.1"/>
    </source>
</evidence>
<dbReference type="InterPro" id="IPR018211">
    <property type="entry name" value="ADH_Fe_CS"/>
</dbReference>
<dbReference type="GO" id="GO:0004022">
    <property type="term" value="F:alcohol dehydrogenase (NAD+) activity"/>
    <property type="evidence" value="ECO:0007669"/>
    <property type="project" value="TreeGrafter"/>
</dbReference>
<evidence type="ECO:0000313" key="5">
    <source>
        <dbReference type="Proteomes" id="UP000053029"/>
    </source>
</evidence>
<gene>
    <name evidence="4" type="ORF">Z517_06536</name>
</gene>
<dbReference type="CDD" id="cd08192">
    <property type="entry name" value="MAR-like"/>
    <property type="match status" value="1"/>
</dbReference>
<dbReference type="VEuPathDB" id="FungiDB:Z517_06536"/>
<keyword evidence="5" id="KW-1185">Reference proteome</keyword>
<dbReference type="PANTHER" id="PTHR11496">
    <property type="entry name" value="ALCOHOL DEHYDROGENASE"/>
    <property type="match status" value="1"/>
</dbReference>
<feature type="domain" description="Alcohol dehydrogenase iron-type/glycerol dehydrogenase GldA" evidence="2">
    <location>
        <begin position="31"/>
        <end position="173"/>
    </location>
</feature>
<keyword evidence="1" id="KW-0560">Oxidoreductase</keyword>
<dbReference type="InterPro" id="IPR001670">
    <property type="entry name" value="ADH_Fe/GldA"/>
</dbReference>
<organism evidence="4 5">
    <name type="scientific">Fonsecaea pedrosoi CBS 271.37</name>
    <dbReference type="NCBI Taxonomy" id="1442368"/>
    <lineage>
        <taxon>Eukaryota</taxon>
        <taxon>Fungi</taxon>
        <taxon>Dikarya</taxon>
        <taxon>Ascomycota</taxon>
        <taxon>Pezizomycotina</taxon>
        <taxon>Eurotiomycetes</taxon>
        <taxon>Chaetothyriomycetidae</taxon>
        <taxon>Chaetothyriales</taxon>
        <taxon>Herpotrichiellaceae</taxon>
        <taxon>Fonsecaea</taxon>
    </lineage>
</organism>
<dbReference type="EMBL" id="KN846972">
    <property type="protein sequence ID" value="KIW79921.1"/>
    <property type="molecule type" value="Genomic_DNA"/>
</dbReference>
<dbReference type="InterPro" id="IPR039697">
    <property type="entry name" value="Alcohol_dehydrogenase_Fe"/>
</dbReference>
<dbReference type="Gene3D" id="1.20.1090.10">
    <property type="entry name" value="Dehydroquinate synthase-like - alpha domain"/>
    <property type="match status" value="1"/>
</dbReference>
<dbReference type="HOGENOM" id="CLU_007207_0_2_1"/>
<sequence>MDSSLHPLQGMYRPNALKGLYYGPEVVQKHILSALPTEKSKAFIITGNSLATKTPLIKGLEELLKTGNHHAGTFSNIREHAPVAQLDEATAIVKSDSTIDTIISVGGGSPIDSAKAIVYRVHETASKWLVHIAIPTTLSAAECTAIAGYTQADGTKTGIAHPNTYPSYIFYDPKFALHTPPHLFLSTGLRALDHAVESQYHPSTTWVPCRIVALNSIAELFRLLPKYKENPKDEDIMTGLLLAAYASLGFVGGNLKGGLGLSHSLGYALGSPYGIPHGITSCLTLGHVVKVKARQSPENAESIAAILPYTTGRVAGGSGAAEISSTGDNLKDSDLVGDRILQLVRDLGLKTTLTERGVGRDQVDIICARATGGLLPQKEKSPQDEKVLEAVRGLVEKLW</sequence>
<dbReference type="STRING" id="1442368.A0A0D2DQ72"/>
<dbReference type="GeneID" id="25306026"/>
<dbReference type="PANTHER" id="PTHR11496:SF97">
    <property type="entry name" value="ALCOHOL DEHYDROGENASE IRON-TYPE_GLYCEROL DEHYDROGENASE GLDA DOMAIN-CONTAINING PROTEIN"/>
    <property type="match status" value="1"/>
</dbReference>
<dbReference type="AlphaFoldDB" id="A0A0D2DQ72"/>
<evidence type="ECO:0008006" key="6">
    <source>
        <dbReference type="Google" id="ProtNLM"/>
    </source>
</evidence>
<dbReference type="Gene3D" id="3.40.50.1970">
    <property type="match status" value="1"/>
</dbReference>
<evidence type="ECO:0000259" key="3">
    <source>
        <dbReference type="Pfam" id="PF25137"/>
    </source>
</evidence>